<evidence type="ECO:0000313" key="4">
    <source>
        <dbReference type="EMBL" id="KAF8721734.1"/>
    </source>
</evidence>
<proteinExistence type="inferred from homology"/>
<gene>
    <name evidence="4" type="ORF">HU200_022910</name>
</gene>
<protein>
    <recommendedName>
        <fullName evidence="3">Isochorismatase-like domain-containing protein</fullName>
    </recommendedName>
</protein>
<evidence type="ECO:0000256" key="1">
    <source>
        <dbReference type="ARBA" id="ARBA00006336"/>
    </source>
</evidence>
<comment type="caution">
    <text evidence="4">The sequence shown here is derived from an EMBL/GenBank/DDBJ whole genome shotgun (WGS) entry which is preliminary data.</text>
</comment>
<evidence type="ECO:0000259" key="3">
    <source>
        <dbReference type="Pfam" id="PF00857"/>
    </source>
</evidence>
<feature type="chain" id="PRO_5032895474" description="Isochorismatase-like domain-containing protein" evidence="2">
    <location>
        <begin position="18"/>
        <end position="273"/>
    </location>
</feature>
<dbReference type="Pfam" id="PF00857">
    <property type="entry name" value="Isochorismatase"/>
    <property type="match status" value="1"/>
</dbReference>
<name>A0A835C0T7_9POAL</name>
<dbReference type="SUPFAM" id="SSF52499">
    <property type="entry name" value="Isochorismatase-like hydrolases"/>
    <property type="match status" value="1"/>
</dbReference>
<feature type="domain" description="Isochorismatase-like" evidence="3">
    <location>
        <begin position="104"/>
        <end position="260"/>
    </location>
</feature>
<evidence type="ECO:0000256" key="2">
    <source>
        <dbReference type="SAM" id="SignalP"/>
    </source>
</evidence>
<keyword evidence="2" id="KW-0732">Signal</keyword>
<dbReference type="Proteomes" id="UP000636709">
    <property type="component" value="Unassembled WGS sequence"/>
</dbReference>
<dbReference type="OrthoDB" id="167809at2759"/>
<sequence>MPSHLALLSCLLVLLLSLDKFLLHYLKKRLFSAGPRIPPTAASKSRRSMASPAKWSETAMLVIDMQVSLRGIPSFISFRFPFLDFELVVTDGFVLCGIGGSIFVQKDFVDPAMRSPMLVAGGEAVVPAVAEAIAIARKRGIFLVWVVREHDPSGKDVELFRRHHYSGGKGPTVKGLKGAELADGLVIKEGEYKLVKTRFSAFFATHLDSVLKTAGIKNLVIVGVQTPNCIRQTVFDAVALDYEKVTVLIDATAAARPDIHLCEYLCFINSLVY</sequence>
<dbReference type="InterPro" id="IPR036380">
    <property type="entry name" value="Isochorismatase-like_sf"/>
</dbReference>
<accession>A0A835C0T7</accession>
<feature type="signal peptide" evidence="2">
    <location>
        <begin position="1"/>
        <end position="17"/>
    </location>
</feature>
<organism evidence="4 5">
    <name type="scientific">Digitaria exilis</name>
    <dbReference type="NCBI Taxonomy" id="1010633"/>
    <lineage>
        <taxon>Eukaryota</taxon>
        <taxon>Viridiplantae</taxon>
        <taxon>Streptophyta</taxon>
        <taxon>Embryophyta</taxon>
        <taxon>Tracheophyta</taxon>
        <taxon>Spermatophyta</taxon>
        <taxon>Magnoliopsida</taxon>
        <taxon>Liliopsida</taxon>
        <taxon>Poales</taxon>
        <taxon>Poaceae</taxon>
        <taxon>PACMAD clade</taxon>
        <taxon>Panicoideae</taxon>
        <taxon>Panicodae</taxon>
        <taxon>Paniceae</taxon>
        <taxon>Anthephorinae</taxon>
        <taxon>Digitaria</taxon>
    </lineage>
</organism>
<dbReference type="EMBL" id="JACEFO010001681">
    <property type="protein sequence ID" value="KAF8721734.1"/>
    <property type="molecule type" value="Genomic_DNA"/>
</dbReference>
<dbReference type="Gene3D" id="3.40.50.850">
    <property type="entry name" value="Isochorismatase-like"/>
    <property type="match status" value="1"/>
</dbReference>
<keyword evidence="5" id="KW-1185">Reference proteome</keyword>
<reference evidence="4" key="1">
    <citation type="submission" date="2020-07" db="EMBL/GenBank/DDBJ databases">
        <title>Genome sequence and genetic diversity analysis of an under-domesticated orphan crop, white fonio (Digitaria exilis).</title>
        <authorList>
            <person name="Bennetzen J.L."/>
            <person name="Chen S."/>
            <person name="Ma X."/>
            <person name="Wang X."/>
            <person name="Yssel A.E.J."/>
            <person name="Chaluvadi S.R."/>
            <person name="Johnson M."/>
            <person name="Gangashetty P."/>
            <person name="Hamidou F."/>
            <person name="Sanogo M.D."/>
            <person name="Zwaenepoel A."/>
            <person name="Wallace J."/>
            <person name="Van De Peer Y."/>
            <person name="Van Deynze A."/>
        </authorList>
    </citation>
    <scope>NUCLEOTIDE SEQUENCE</scope>
    <source>
        <tissue evidence="4">Leaves</tissue>
    </source>
</reference>
<comment type="similarity">
    <text evidence="1">Belongs to the isochorismatase family.</text>
</comment>
<dbReference type="AlphaFoldDB" id="A0A835C0T7"/>
<evidence type="ECO:0000313" key="5">
    <source>
        <dbReference type="Proteomes" id="UP000636709"/>
    </source>
</evidence>
<dbReference type="InterPro" id="IPR000868">
    <property type="entry name" value="Isochorismatase-like_dom"/>
</dbReference>
<dbReference type="CDD" id="cd00431">
    <property type="entry name" value="cysteine_hydrolases"/>
    <property type="match status" value="1"/>
</dbReference>
<dbReference type="PANTHER" id="PTHR47044">
    <property type="entry name" value="OS02G0276400 PROTEIN"/>
    <property type="match status" value="1"/>
</dbReference>